<name>A0A164T1R1_9AGAM</name>
<feature type="transmembrane region" description="Helical" evidence="5">
    <location>
        <begin position="276"/>
        <end position="300"/>
    </location>
</feature>
<evidence type="ECO:0000256" key="2">
    <source>
        <dbReference type="ARBA" id="ARBA00022692"/>
    </source>
</evidence>
<dbReference type="STRING" id="1314777.A0A164T1R1"/>
<protein>
    <submittedName>
        <fullName evidence="6">RTA1-domain-containing protein</fullName>
    </submittedName>
</protein>
<keyword evidence="7" id="KW-1185">Reference proteome</keyword>
<dbReference type="EMBL" id="KV419412">
    <property type="protein sequence ID" value="KZS91994.1"/>
    <property type="molecule type" value="Genomic_DNA"/>
</dbReference>
<feature type="transmembrane region" description="Helical" evidence="5">
    <location>
        <begin position="130"/>
        <end position="154"/>
    </location>
</feature>
<evidence type="ECO:0000256" key="5">
    <source>
        <dbReference type="SAM" id="Phobius"/>
    </source>
</evidence>
<feature type="transmembrane region" description="Helical" evidence="5">
    <location>
        <begin position="53"/>
        <end position="75"/>
    </location>
</feature>
<evidence type="ECO:0000313" key="7">
    <source>
        <dbReference type="Proteomes" id="UP000076722"/>
    </source>
</evidence>
<proteinExistence type="predicted"/>
<gene>
    <name evidence="6" type="ORF">SISNIDRAFT_456182</name>
</gene>
<feature type="transmembrane region" description="Helical" evidence="5">
    <location>
        <begin position="24"/>
        <end position="46"/>
    </location>
</feature>
<dbReference type="GO" id="GO:0000324">
    <property type="term" value="C:fungal-type vacuole"/>
    <property type="evidence" value="ECO:0007669"/>
    <property type="project" value="TreeGrafter"/>
</dbReference>
<accession>A0A164T1R1</accession>
<dbReference type="InterPro" id="IPR007568">
    <property type="entry name" value="RTA1"/>
</dbReference>
<reference evidence="6 7" key="1">
    <citation type="journal article" date="2016" name="Mol. Biol. Evol.">
        <title>Comparative Genomics of Early-Diverging Mushroom-Forming Fungi Provides Insights into the Origins of Lignocellulose Decay Capabilities.</title>
        <authorList>
            <person name="Nagy L.G."/>
            <person name="Riley R."/>
            <person name="Tritt A."/>
            <person name="Adam C."/>
            <person name="Daum C."/>
            <person name="Floudas D."/>
            <person name="Sun H."/>
            <person name="Yadav J.S."/>
            <person name="Pangilinan J."/>
            <person name="Larsson K.H."/>
            <person name="Matsuura K."/>
            <person name="Barry K."/>
            <person name="Labutti K."/>
            <person name="Kuo R."/>
            <person name="Ohm R.A."/>
            <person name="Bhattacharya S.S."/>
            <person name="Shirouzu T."/>
            <person name="Yoshinaga Y."/>
            <person name="Martin F.M."/>
            <person name="Grigoriev I.V."/>
            <person name="Hibbett D.S."/>
        </authorList>
    </citation>
    <scope>NUCLEOTIDE SEQUENCE [LARGE SCALE GENOMIC DNA]</scope>
    <source>
        <strain evidence="6 7">HHB9708</strain>
    </source>
</reference>
<feature type="transmembrane region" description="Helical" evidence="5">
    <location>
        <begin position="166"/>
        <end position="190"/>
    </location>
</feature>
<dbReference type="AlphaFoldDB" id="A0A164T1R1"/>
<keyword evidence="3 5" id="KW-1133">Transmembrane helix</keyword>
<feature type="transmembrane region" description="Helical" evidence="5">
    <location>
        <begin position="238"/>
        <end position="256"/>
    </location>
</feature>
<dbReference type="PANTHER" id="PTHR31465:SF9">
    <property type="entry name" value="SPHINGOID LONG-CHAIN BASE TRANSPORTER RSB1"/>
    <property type="match status" value="1"/>
</dbReference>
<comment type="subcellular location">
    <subcellularLocation>
        <location evidence="1">Membrane</location>
        <topology evidence="1">Multi-pass membrane protein</topology>
    </subcellularLocation>
</comment>
<sequence>MNSAEVLAHFEDKGPTFLYGYVPTEWICIVFLVFFGLSTTPVVHFIEAAYFGMWWLLPTACLGGISEILGWAARFWSSRNPQNLNPYIMQITTTIIAPTPLIAANFVILGRMIEQLGPEYNRIGPHMYTIIFCSADVIALVVQAVGGASASFAAENNKDASKGGHIMLGGIVFQLASIIMYTALAAEFLIRYFNDKPLRGHRYLDREKQADIGLSLSSSSSYNGGHKRHRSMPAKMRWMFIGLGFSTTCVFIRSVYRTIELQNGWAGRIIQTQRYFNLLDGMMIVFAMICLNILHPGYLLPPRLRK</sequence>
<evidence type="ECO:0000256" key="4">
    <source>
        <dbReference type="ARBA" id="ARBA00023136"/>
    </source>
</evidence>
<keyword evidence="4 5" id="KW-0472">Membrane</keyword>
<dbReference type="Pfam" id="PF04479">
    <property type="entry name" value="RTA1"/>
    <property type="match status" value="1"/>
</dbReference>
<keyword evidence="2 5" id="KW-0812">Transmembrane</keyword>
<organism evidence="6 7">
    <name type="scientific">Sistotremastrum niveocremeum HHB9708</name>
    <dbReference type="NCBI Taxonomy" id="1314777"/>
    <lineage>
        <taxon>Eukaryota</taxon>
        <taxon>Fungi</taxon>
        <taxon>Dikarya</taxon>
        <taxon>Basidiomycota</taxon>
        <taxon>Agaricomycotina</taxon>
        <taxon>Agaricomycetes</taxon>
        <taxon>Sistotremastrales</taxon>
        <taxon>Sistotremastraceae</taxon>
        <taxon>Sertulicium</taxon>
        <taxon>Sertulicium niveocremeum</taxon>
    </lineage>
</organism>
<dbReference type="PANTHER" id="PTHR31465">
    <property type="entry name" value="PROTEIN RTA1-RELATED"/>
    <property type="match status" value="1"/>
</dbReference>
<dbReference type="GO" id="GO:0005886">
    <property type="term" value="C:plasma membrane"/>
    <property type="evidence" value="ECO:0007669"/>
    <property type="project" value="TreeGrafter"/>
</dbReference>
<evidence type="ECO:0000256" key="1">
    <source>
        <dbReference type="ARBA" id="ARBA00004141"/>
    </source>
</evidence>
<evidence type="ECO:0000256" key="3">
    <source>
        <dbReference type="ARBA" id="ARBA00022989"/>
    </source>
</evidence>
<dbReference type="Proteomes" id="UP000076722">
    <property type="component" value="Unassembled WGS sequence"/>
</dbReference>
<evidence type="ECO:0000313" key="6">
    <source>
        <dbReference type="EMBL" id="KZS91994.1"/>
    </source>
</evidence>
<dbReference type="OrthoDB" id="3358017at2759"/>
<feature type="transmembrane region" description="Helical" evidence="5">
    <location>
        <begin position="87"/>
        <end position="109"/>
    </location>
</feature>